<protein>
    <submittedName>
        <fullName evidence="1">Uncharacterized protein</fullName>
    </submittedName>
</protein>
<name>A0ABQ9HMZ0_9NEOP</name>
<organism evidence="1 2">
    <name type="scientific">Dryococelus australis</name>
    <dbReference type="NCBI Taxonomy" id="614101"/>
    <lineage>
        <taxon>Eukaryota</taxon>
        <taxon>Metazoa</taxon>
        <taxon>Ecdysozoa</taxon>
        <taxon>Arthropoda</taxon>
        <taxon>Hexapoda</taxon>
        <taxon>Insecta</taxon>
        <taxon>Pterygota</taxon>
        <taxon>Neoptera</taxon>
        <taxon>Polyneoptera</taxon>
        <taxon>Phasmatodea</taxon>
        <taxon>Verophasmatodea</taxon>
        <taxon>Anareolatae</taxon>
        <taxon>Phasmatidae</taxon>
        <taxon>Eurycanthinae</taxon>
        <taxon>Dryococelus</taxon>
    </lineage>
</organism>
<sequence>MEFCDFQLETVKNILCKCPVHYSIVGSLNCLDLREIGNSVNCTNSFTSAMKILVEARRIQETDYSLLHERATSNSNYGKLWFVLKMLLILSHGQVAVERSFSVNRHIEVEMMQEHF</sequence>
<keyword evidence="2" id="KW-1185">Reference proteome</keyword>
<gene>
    <name evidence="1" type="ORF">PR048_011907</name>
</gene>
<evidence type="ECO:0000313" key="2">
    <source>
        <dbReference type="Proteomes" id="UP001159363"/>
    </source>
</evidence>
<proteinExistence type="predicted"/>
<reference evidence="1 2" key="1">
    <citation type="submission" date="2023-02" db="EMBL/GenBank/DDBJ databases">
        <title>LHISI_Scaffold_Assembly.</title>
        <authorList>
            <person name="Stuart O.P."/>
            <person name="Cleave R."/>
            <person name="Magrath M.J.L."/>
            <person name="Mikheyev A.S."/>
        </authorList>
    </citation>
    <scope>NUCLEOTIDE SEQUENCE [LARGE SCALE GENOMIC DNA]</scope>
    <source>
        <strain evidence="1">Daus_M_001</strain>
        <tissue evidence="1">Leg muscle</tissue>
    </source>
</reference>
<comment type="caution">
    <text evidence="1">The sequence shown here is derived from an EMBL/GenBank/DDBJ whole genome shotgun (WGS) entry which is preliminary data.</text>
</comment>
<evidence type="ECO:0000313" key="1">
    <source>
        <dbReference type="EMBL" id="KAJ8885709.1"/>
    </source>
</evidence>
<dbReference type="Proteomes" id="UP001159363">
    <property type="component" value="Chromosome X"/>
</dbReference>
<dbReference type="EMBL" id="JARBHB010000004">
    <property type="protein sequence ID" value="KAJ8885709.1"/>
    <property type="molecule type" value="Genomic_DNA"/>
</dbReference>
<accession>A0ABQ9HMZ0</accession>